<name>A0A4Z0MMZ2_9BACT</name>
<keyword evidence="1" id="KW-0812">Transmembrane</keyword>
<dbReference type="AlphaFoldDB" id="A0A4Z0MMZ2"/>
<gene>
    <name evidence="2" type="ORF">EU557_13320</name>
</gene>
<evidence type="ECO:0000313" key="2">
    <source>
        <dbReference type="EMBL" id="TGD80780.1"/>
    </source>
</evidence>
<keyword evidence="3" id="KW-1185">Reference proteome</keyword>
<protein>
    <submittedName>
        <fullName evidence="2">DUF2459 domain-containing protein</fullName>
    </submittedName>
</protein>
<dbReference type="EMBL" id="SRKZ01000003">
    <property type="protein sequence ID" value="TGD80780.1"/>
    <property type="molecule type" value="Genomic_DNA"/>
</dbReference>
<feature type="transmembrane region" description="Helical" evidence="1">
    <location>
        <begin position="12"/>
        <end position="30"/>
    </location>
</feature>
<evidence type="ECO:0000256" key="1">
    <source>
        <dbReference type="SAM" id="Phobius"/>
    </source>
</evidence>
<dbReference type="Pfam" id="PF09601">
    <property type="entry name" value="DUF2459"/>
    <property type="match status" value="1"/>
</dbReference>
<keyword evidence="1" id="KW-0472">Membrane</keyword>
<proteinExistence type="predicted"/>
<dbReference type="OrthoDB" id="211174at2"/>
<reference evidence="2 3" key="1">
    <citation type="submission" date="2019-04" db="EMBL/GenBank/DDBJ databases">
        <authorList>
            <person name="Feng G."/>
            <person name="Zhang J."/>
            <person name="Zhu H."/>
        </authorList>
    </citation>
    <scope>NUCLEOTIDE SEQUENCE [LARGE SCALE GENOMIC DNA]</scope>
    <source>
        <strain evidence="2 3">JCM 19491</strain>
    </source>
</reference>
<organism evidence="2 3">
    <name type="scientific">Hymenobacter wooponensis</name>
    <dbReference type="NCBI Taxonomy" id="1525360"/>
    <lineage>
        <taxon>Bacteria</taxon>
        <taxon>Pseudomonadati</taxon>
        <taxon>Bacteroidota</taxon>
        <taxon>Cytophagia</taxon>
        <taxon>Cytophagales</taxon>
        <taxon>Hymenobacteraceae</taxon>
        <taxon>Hymenobacter</taxon>
    </lineage>
</organism>
<sequence length="233" mass="26411">MVSFRRISSRCMQALVALVVFIMMGSLVPINRDFRQTPDGIPIFVVSNGLHTDVVLPLREARTGQDWLQELHQPALTAQFRQYQYVAFGWGNEGFYLGSMGHKFPGPKAVLGALFPSKTLMHVDFYRGTPKAGELVVPLRISPTEYQRLTAYVRNSFQAPDSLGQYQLRLPKGYASEDFFFLARGRYSAWRTCNDWTNQGLKNSGIRAALKAPFAASVLFQARQSLYRVDKNY</sequence>
<dbReference type="InterPro" id="IPR011727">
    <property type="entry name" value="CHP02117"/>
</dbReference>
<comment type="caution">
    <text evidence="2">The sequence shown here is derived from an EMBL/GenBank/DDBJ whole genome shotgun (WGS) entry which is preliminary data.</text>
</comment>
<keyword evidence="1" id="KW-1133">Transmembrane helix</keyword>
<evidence type="ECO:0000313" key="3">
    <source>
        <dbReference type="Proteomes" id="UP000298284"/>
    </source>
</evidence>
<dbReference type="Proteomes" id="UP000298284">
    <property type="component" value="Unassembled WGS sequence"/>
</dbReference>
<accession>A0A4Z0MMZ2</accession>